<dbReference type="Proteomes" id="UP001198439">
    <property type="component" value="Unassembled WGS sequence"/>
</dbReference>
<organism evidence="1 2">
    <name type="scientific">Faecalibacillus faecis</name>
    <dbReference type="NCBI Taxonomy" id="1982628"/>
    <lineage>
        <taxon>Bacteria</taxon>
        <taxon>Bacillati</taxon>
        <taxon>Bacillota</taxon>
        <taxon>Erysipelotrichia</taxon>
        <taxon>Erysipelotrichales</taxon>
        <taxon>Coprobacillaceae</taxon>
        <taxon>Faecalibacillus</taxon>
    </lineage>
</organism>
<evidence type="ECO:0000313" key="2">
    <source>
        <dbReference type="Proteomes" id="UP001198439"/>
    </source>
</evidence>
<proteinExistence type="predicted"/>
<sequence length="390" mass="46293">MEELQQIVLQEIINCEGTVEKIAIMKKNTNLFKNIQIALFDEESSNFEDIENRSFGKYHLCSIGDYCKMWILDNNNTERVQLNVAKRVYFDINIISRIDDYLNGKIIDDELDLVDFLNYIKNENYDLEIGNSVIERLSKSYNERLFRRSMESFYKYLHADSFGKELALETVNQGEFERFYNYYKQIGQMCNDDNLNRQYDFIFCMMMKAIIIKADKKCCNKVDELVKFCLNELKCIMINELYLLCLYLENNQDVIKHTFAKFHSSIKNGLENAVRNTTWDIYHARLIEQEMSLYDEKTQMVILPYFATNDRGVKDYWSINPRKMVVIKDNRPINIYIHNIGDIETMINDKNLYYQIVDPSNQIKRRIEINNINIIEVKTSLLAKLKNVTI</sequence>
<protein>
    <recommendedName>
        <fullName evidence="3">DUF4238 domain-containing protein</fullName>
    </recommendedName>
</protein>
<evidence type="ECO:0008006" key="3">
    <source>
        <dbReference type="Google" id="ProtNLM"/>
    </source>
</evidence>
<dbReference type="AlphaFoldDB" id="A0AAW4VQA0"/>
<reference evidence="1" key="1">
    <citation type="submission" date="2021-10" db="EMBL/GenBank/DDBJ databases">
        <title>Collection of gut derived symbiotic bacterial strains cultured from healthy donors.</title>
        <authorList>
            <person name="Lin H."/>
            <person name="Littmann E."/>
            <person name="Kohout C."/>
            <person name="Pamer E.G."/>
        </authorList>
    </citation>
    <scope>NUCLEOTIDE SEQUENCE</scope>
    <source>
        <strain evidence="1">DFI.4.48</strain>
    </source>
</reference>
<name>A0AAW4VQA0_9FIRM</name>
<accession>A0AAW4VQA0</accession>
<dbReference type="RefSeq" id="WP_227279118.1">
    <property type="nucleotide sequence ID" value="NZ_JAJDKR010000003.1"/>
</dbReference>
<gene>
    <name evidence="1" type="ORF">LJD69_01010</name>
</gene>
<comment type="caution">
    <text evidence="1">The sequence shown here is derived from an EMBL/GenBank/DDBJ whole genome shotgun (WGS) entry which is preliminary data.</text>
</comment>
<dbReference type="EMBL" id="JAJDKZ010000002">
    <property type="protein sequence ID" value="MCB8609171.1"/>
    <property type="molecule type" value="Genomic_DNA"/>
</dbReference>
<evidence type="ECO:0000313" key="1">
    <source>
        <dbReference type="EMBL" id="MCB8609171.1"/>
    </source>
</evidence>